<proteinExistence type="predicted"/>
<comment type="caution">
    <text evidence="1">The sequence shown here is derived from an EMBL/GenBank/DDBJ whole genome shotgun (WGS) entry which is preliminary data.</text>
</comment>
<accession>A0A4Z0V408</accession>
<evidence type="ECO:0008006" key="3">
    <source>
        <dbReference type="Google" id="ProtNLM"/>
    </source>
</evidence>
<dbReference type="RefSeq" id="WP_135472363.1">
    <property type="nucleotide sequence ID" value="NZ_CASJDB010000031.1"/>
</dbReference>
<organism evidence="1 2">
    <name type="scientific">Duncaniella freteri</name>
    <dbReference type="NCBI Taxonomy" id="2530391"/>
    <lineage>
        <taxon>Bacteria</taxon>
        <taxon>Pseudomonadati</taxon>
        <taxon>Bacteroidota</taxon>
        <taxon>Bacteroidia</taxon>
        <taxon>Bacteroidales</taxon>
        <taxon>Muribaculaceae</taxon>
        <taxon>Duncaniella</taxon>
    </lineage>
</organism>
<dbReference type="EMBL" id="SJSA01000002">
    <property type="protein sequence ID" value="TGG36648.1"/>
    <property type="molecule type" value="Genomic_DNA"/>
</dbReference>
<gene>
    <name evidence="1" type="ORF">EZ315_12490</name>
</gene>
<protein>
    <recommendedName>
        <fullName evidence="3">Transposase</fullName>
    </recommendedName>
</protein>
<dbReference type="GeneID" id="82150611"/>
<dbReference type="AlphaFoldDB" id="A0A4Z0V408"/>
<reference evidence="1 2" key="1">
    <citation type="submission" date="2019-02" db="EMBL/GenBank/DDBJ databases">
        <title>Isolation and identification of novel species under the genus Muribaculum.</title>
        <authorList>
            <person name="Miyake S."/>
            <person name="Ding Y."/>
            <person name="Low A."/>
            <person name="Soh M."/>
            <person name="Seedorf H."/>
        </authorList>
    </citation>
    <scope>NUCLEOTIDE SEQUENCE [LARGE SCALE GENOMIC DNA]</scope>
    <source>
        <strain evidence="1 2">TLL-A3</strain>
    </source>
</reference>
<dbReference type="Proteomes" id="UP000297635">
    <property type="component" value="Unassembled WGS sequence"/>
</dbReference>
<evidence type="ECO:0000313" key="2">
    <source>
        <dbReference type="Proteomes" id="UP000297635"/>
    </source>
</evidence>
<sequence length="130" mass="15195">MATLRPCVQKQRSDGFYPVYIWVIQNRKPGYIKTDKIVEPSAVSKTKEIRDNEVLRYCTQLISEYNRRLNLQDTSLWSVKEVISFLQTQESDASFTDYAKLHIDRMINSGHDRNAKNYKMAVQSLKSLKC</sequence>
<name>A0A4Z0V408_9BACT</name>
<evidence type="ECO:0000313" key="1">
    <source>
        <dbReference type="EMBL" id="TGG36648.1"/>
    </source>
</evidence>
<keyword evidence="2" id="KW-1185">Reference proteome</keyword>